<keyword evidence="2" id="KW-0677">Repeat</keyword>
<dbReference type="SUPFAM" id="SSF57667">
    <property type="entry name" value="beta-beta-alpha zinc fingers"/>
    <property type="match status" value="2"/>
</dbReference>
<dbReference type="PANTHER" id="PTHR14003:SF19">
    <property type="entry name" value="YY2 TRANSCRIPTION FACTOR"/>
    <property type="match status" value="1"/>
</dbReference>
<feature type="region of interest" description="Disordered" evidence="7">
    <location>
        <begin position="457"/>
        <end position="484"/>
    </location>
</feature>
<dbReference type="AlphaFoldDB" id="A0A0D2AGP6"/>
<feature type="domain" description="C2H2-type" evidence="8">
    <location>
        <begin position="378"/>
        <end position="405"/>
    </location>
</feature>
<dbReference type="Proteomes" id="UP000053259">
    <property type="component" value="Unassembled WGS sequence"/>
</dbReference>
<evidence type="ECO:0000256" key="4">
    <source>
        <dbReference type="ARBA" id="ARBA00022833"/>
    </source>
</evidence>
<evidence type="ECO:0000259" key="8">
    <source>
        <dbReference type="PROSITE" id="PS50157"/>
    </source>
</evidence>
<dbReference type="OrthoDB" id="10018191at2759"/>
<dbReference type="SMART" id="SM00355">
    <property type="entry name" value="ZnF_C2H2"/>
    <property type="match status" value="3"/>
</dbReference>
<keyword evidence="3 6" id="KW-0863">Zinc-finger</keyword>
<dbReference type="InterPro" id="IPR036236">
    <property type="entry name" value="Znf_C2H2_sf"/>
</dbReference>
<evidence type="ECO:0000256" key="5">
    <source>
        <dbReference type="ARBA" id="ARBA00044085"/>
    </source>
</evidence>
<dbReference type="EMBL" id="KN847536">
    <property type="protein sequence ID" value="KIW06088.1"/>
    <property type="molecule type" value="Genomic_DNA"/>
</dbReference>
<dbReference type="GeneID" id="27311232"/>
<dbReference type="PANTHER" id="PTHR14003">
    <property type="entry name" value="TRANSCRIPTIONAL REPRESSOR PROTEIN YY"/>
    <property type="match status" value="1"/>
</dbReference>
<dbReference type="Gene3D" id="3.30.160.60">
    <property type="entry name" value="Classic Zinc Finger"/>
    <property type="match status" value="2"/>
</dbReference>
<dbReference type="InterPro" id="IPR013087">
    <property type="entry name" value="Znf_C2H2_type"/>
</dbReference>
<evidence type="ECO:0000256" key="1">
    <source>
        <dbReference type="ARBA" id="ARBA00022723"/>
    </source>
</evidence>
<dbReference type="GO" id="GO:0000981">
    <property type="term" value="F:DNA-binding transcription factor activity, RNA polymerase II-specific"/>
    <property type="evidence" value="ECO:0007669"/>
    <property type="project" value="TreeGrafter"/>
</dbReference>
<gene>
    <name evidence="9" type="ORF">PV09_03259</name>
</gene>
<dbReference type="VEuPathDB" id="FungiDB:PV09_03259"/>
<keyword evidence="4" id="KW-0862">Zinc</keyword>
<evidence type="ECO:0000256" key="3">
    <source>
        <dbReference type="ARBA" id="ARBA00022771"/>
    </source>
</evidence>
<keyword evidence="1" id="KW-0479">Metal-binding</keyword>
<proteinExistence type="predicted"/>
<dbReference type="GO" id="GO:0000978">
    <property type="term" value="F:RNA polymerase II cis-regulatory region sequence-specific DNA binding"/>
    <property type="evidence" value="ECO:0007669"/>
    <property type="project" value="TreeGrafter"/>
</dbReference>
<dbReference type="PROSITE" id="PS00028">
    <property type="entry name" value="ZINC_FINGER_C2H2_1"/>
    <property type="match status" value="3"/>
</dbReference>
<reference evidence="9 10" key="1">
    <citation type="submission" date="2015-01" db="EMBL/GenBank/DDBJ databases">
        <title>The Genome Sequence of Ochroconis gallopava CBS43764.</title>
        <authorList>
            <consortium name="The Broad Institute Genomics Platform"/>
            <person name="Cuomo C."/>
            <person name="de Hoog S."/>
            <person name="Gorbushina A."/>
            <person name="Stielow B."/>
            <person name="Teixiera M."/>
            <person name="Abouelleil A."/>
            <person name="Chapman S.B."/>
            <person name="Priest M."/>
            <person name="Young S.K."/>
            <person name="Wortman J."/>
            <person name="Nusbaum C."/>
            <person name="Birren B."/>
        </authorList>
    </citation>
    <scope>NUCLEOTIDE SEQUENCE [LARGE SCALE GENOMIC DNA]</scope>
    <source>
        <strain evidence="9 10">CBS 43764</strain>
    </source>
</reference>
<evidence type="ECO:0000313" key="9">
    <source>
        <dbReference type="EMBL" id="KIW06088.1"/>
    </source>
</evidence>
<dbReference type="HOGENOM" id="CLU_627314_0_0_1"/>
<dbReference type="GO" id="GO:0000785">
    <property type="term" value="C:chromatin"/>
    <property type="evidence" value="ECO:0007669"/>
    <property type="project" value="TreeGrafter"/>
</dbReference>
<evidence type="ECO:0000256" key="6">
    <source>
        <dbReference type="PROSITE-ProRule" id="PRU00042"/>
    </source>
</evidence>
<evidence type="ECO:0000313" key="10">
    <source>
        <dbReference type="Proteomes" id="UP000053259"/>
    </source>
</evidence>
<keyword evidence="10" id="KW-1185">Reference proteome</keyword>
<evidence type="ECO:0000256" key="7">
    <source>
        <dbReference type="SAM" id="MobiDB-lite"/>
    </source>
</evidence>
<dbReference type="GO" id="GO:0008270">
    <property type="term" value="F:zinc ion binding"/>
    <property type="evidence" value="ECO:0007669"/>
    <property type="project" value="UniProtKB-KW"/>
</dbReference>
<dbReference type="Pfam" id="PF00096">
    <property type="entry name" value="zf-C2H2"/>
    <property type="match status" value="2"/>
</dbReference>
<feature type="domain" description="C2H2-type" evidence="8">
    <location>
        <begin position="436"/>
        <end position="466"/>
    </location>
</feature>
<dbReference type="PROSITE" id="PS50157">
    <property type="entry name" value="ZINC_FINGER_C2H2_2"/>
    <property type="match status" value="3"/>
</dbReference>
<feature type="domain" description="C2H2-type" evidence="8">
    <location>
        <begin position="405"/>
        <end position="432"/>
    </location>
</feature>
<evidence type="ECO:0000256" key="2">
    <source>
        <dbReference type="ARBA" id="ARBA00022737"/>
    </source>
</evidence>
<dbReference type="InParanoid" id="A0A0D2AGP6"/>
<dbReference type="RefSeq" id="XP_016215957.1">
    <property type="nucleotide sequence ID" value="XM_016356434.1"/>
</dbReference>
<organism evidence="9 10">
    <name type="scientific">Verruconis gallopava</name>
    <dbReference type="NCBI Taxonomy" id="253628"/>
    <lineage>
        <taxon>Eukaryota</taxon>
        <taxon>Fungi</taxon>
        <taxon>Dikarya</taxon>
        <taxon>Ascomycota</taxon>
        <taxon>Pezizomycotina</taxon>
        <taxon>Dothideomycetes</taxon>
        <taxon>Pleosporomycetidae</taxon>
        <taxon>Venturiales</taxon>
        <taxon>Sympoventuriaceae</taxon>
        <taxon>Verruconis</taxon>
    </lineage>
</organism>
<sequence>MTFLNAQVPPIELSMDFLGLSGDEAGTAYSPSSLRNYGDDFSDFGDSMFPMADTQPNTQELDIISSFTQSQPQDLNINTSVPNTMGTQLPLESADIGDTFYRIQQAPVHSRSFSLTSPSIVMGEQPYDKQVQEPGQYLEKDFIYRGDNRICLKISEDLAHSGLDVDLIAKVSQGFYIQRPTVKGVNMHGVVALRVGLDAICQGLYRNPPTDSLLLSFLIQELARIRDGTAPQIYGTSIDRPLTFEHLLMMLHCYGLRNSEQYNLGIIRPFELPSQFGQLPTYEVTLEGPKTAGSKTVWLYEESGAWYPLAQDNFVQTNRSYADALREPAPTPAGLRSSQLVTFGASSSFQNFLQPTVSNSTPYSKSEAGSDATGTTDMSCHSCGKRFDAQSDLAHHMRNHRHRNLLCSICQKSFLWKKDLRRHIVTHSDKGSRMEHVCRVHGCEKAYTRQDNLRRHYRQDHPGLPPPSPSSVTSSRHSRGSKSF</sequence>
<dbReference type="STRING" id="253628.A0A0D2AGP6"/>
<protein>
    <recommendedName>
        <fullName evidence="5">C2H2 type master regulator of conidiophore development brlA</fullName>
    </recommendedName>
</protein>
<accession>A0A0D2AGP6</accession>
<dbReference type="GO" id="GO:0005667">
    <property type="term" value="C:transcription regulator complex"/>
    <property type="evidence" value="ECO:0007669"/>
    <property type="project" value="TreeGrafter"/>
</dbReference>
<name>A0A0D2AGP6_9PEZI</name>